<dbReference type="KEGG" id="pda:120111705"/>
<organism evidence="2 3">
    <name type="scientific">Phoenix dactylifera</name>
    <name type="common">Date palm</name>
    <dbReference type="NCBI Taxonomy" id="42345"/>
    <lineage>
        <taxon>Eukaryota</taxon>
        <taxon>Viridiplantae</taxon>
        <taxon>Streptophyta</taxon>
        <taxon>Embryophyta</taxon>
        <taxon>Tracheophyta</taxon>
        <taxon>Spermatophyta</taxon>
        <taxon>Magnoliopsida</taxon>
        <taxon>Liliopsida</taxon>
        <taxon>Arecaceae</taxon>
        <taxon>Coryphoideae</taxon>
        <taxon>Phoeniceae</taxon>
        <taxon>Phoenix</taxon>
    </lineage>
</organism>
<dbReference type="AlphaFoldDB" id="A0A8B9AI77"/>
<name>A0A8B9AI77_PHODC</name>
<dbReference type="InterPro" id="IPR025558">
    <property type="entry name" value="DUF4283"/>
</dbReference>
<proteinExistence type="predicted"/>
<reference evidence="2" key="1">
    <citation type="journal article" date="2019" name="Nat. Commun.">
        <title>Genome-wide association mapping of date palm fruit traits.</title>
        <authorList>
            <person name="Hazzouri K.M."/>
            <person name="Gros-Balthazard M."/>
            <person name="Flowers J.M."/>
            <person name="Copetti D."/>
            <person name="Lemansour A."/>
            <person name="Lebrun M."/>
            <person name="Masmoudi K."/>
            <person name="Ferrand S."/>
            <person name="Dhar M.I."/>
            <person name="Fresquez Z.A."/>
            <person name="Rosas U."/>
            <person name="Zhang J."/>
            <person name="Talag J."/>
            <person name="Lee S."/>
            <person name="Kudrna D."/>
            <person name="Powell R.F."/>
            <person name="Leitch I.J."/>
            <person name="Krueger R.R."/>
            <person name="Wing R.A."/>
            <person name="Amiri K.M.A."/>
            <person name="Purugganan M.D."/>
        </authorList>
    </citation>
    <scope>NUCLEOTIDE SEQUENCE [LARGE SCALE GENOMIC DNA]</scope>
    <source>
        <strain evidence="2">cv. Khalas</strain>
    </source>
</reference>
<dbReference type="RefSeq" id="XP_038985492.1">
    <property type="nucleotide sequence ID" value="XM_039129564.1"/>
</dbReference>
<keyword evidence="2" id="KW-1185">Reference proteome</keyword>
<evidence type="ECO:0000259" key="1">
    <source>
        <dbReference type="Pfam" id="PF14111"/>
    </source>
</evidence>
<gene>
    <name evidence="3" type="primary">LOC120111705</name>
</gene>
<evidence type="ECO:0000313" key="2">
    <source>
        <dbReference type="Proteomes" id="UP000228380"/>
    </source>
</evidence>
<dbReference type="Proteomes" id="UP000228380">
    <property type="component" value="Chromosome 8"/>
</dbReference>
<dbReference type="PANTHER" id="PTHR31286">
    <property type="entry name" value="GLYCINE-RICH CELL WALL STRUCTURAL PROTEIN 1.8-LIKE"/>
    <property type="match status" value="1"/>
</dbReference>
<feature type="domain" description="DUF4283" evidence="1">
    <location>
        <begin position="67"/>
        <end position="111"/>
    </location>
</feature>
<dbReference type="Pfam" id="PF14111">
    <property type="entry name" value="DUF4283"/>
    <property type="match status" value="1"/>
</dbReference>
<sequence length="338" mass="37390">MTPREQEMLQSRFSKVVDVLEEELEGTRAEWRSTTVIVRSLGRNILVDCVVKEIKRVGRLDYNVECFPFMDGFIAVRFAKEEDREAALMNGPWMVAGQLLAMDRWRPNFIPGVRGVDRVVVWLRLVYWRKETILRIAARASNPLALDGFTKQGQRYGFARVKIELDCSSPLKPGTLVRGRSGGVEEPFWQGFIYENLLAPCSKCGRIGHSTPKCVCSSPMDGVAKTAEMQGKGKVAIESDSLEDGAQKNGEGVALEEIQRPVTELSSGKQVAGESSNIGESRNIGRVDDIRMELYGGQMGGTVVAAEDIVDSTCHLAQTERGGDHHRILVQMMAAVKG</sequence>
<protein>
    <submittedName>
        <fullName evidence="3">Uncharacterized protein LOC120111705</fullName>
    </submittedName>
</protein>
<evidence type="ECO:0000313" key="3">
    <source>
        <dbReference type="RefSeq" id="XP_038985492.1"/>
    </source>
</evidence>
<accession>A0A8B9AI77</accession>
<dbReference type="OrthoDB" id="1096772at2759"/>
<reference evidence="3" key="2">
    <citation type="submission" date="2025-08" db="UniProtKB">
        <authorList>
            <consortium name="RefSeq"/>
        </authorList>
    </citation>
    <scope>IDENTIFICATION</scope>
    <source>
        <tissue evidence="3">Young leaves</tissue>
    </source>
</reference>
<dbReference type="GeneID" id="120111705"/>
<dbReference type="InterPro" id="IPR040256">
    <property type="entry name" value="At4g02000-like"/>
</dbReference>
<dbReference type="PANTHER" id="PTHR31286:SF99">
    <property type="entry name" value="DUF4283 DOMAIN-CONTAINING PROTEIN"/>
    <property type="match status" value="1"/>
</dbReference>